<evidence type="ECO:0000256" key="1">
    <source>
        <dbReference type="SAM" id="MobiDB-lite"/>
    </source>
</evidence>
<organism evidence="3 4">
    <name type="scientific">Streptomyces liangshanensis</name>
    <dbReference type="NCBI Taxonomy" id="2717324"/>
    <lineage>
        <taxon>Bacteria</taxon>
        <taxon>Bacillati</taxon>
        <taxon>Actinomycetota</taxon>
        <taxon>Actinomycetes</taxon>
        <taxon>Kitasatosporales</taxon>
        <taxon>Streptomycetaceae</taxon>
        <taxon>Streptomyces</taxon>
    </lineage>
</organism>
<sequence>MSSGRARRAVFSVALCAGLVTLLAACSTPEDPDAGTNGVGKLTAVEIEKKAQAAVDGAAAVRLSGALVSQGETYRLNMRLKENGGTGSVTSADDTFELMRVEDDLWLKADAGFWTHESEGGSDGEASAPTTSDTEAADKLQDKYVKVPQDDKSYKQLRGFTDIKVLLGGLLSLHGELTKGDHSKVGGIRTIKVIASKGAGGTLDVSLQGVPYPLQLMRAGGAGTLTLTDWGKDFTLEAPPKGQTVDYGSDLPESSSSSDG</sequence>
<dbReference type="EMBL" id="CP050177">
    <property type="protein sequence ID" value="QIQ06834.1"/>
    <property type="molecule type" value="Genomic_DNA"/>
</dbReference>
<reference evidence="3 4" key="1">
    <citation type="submission" date="2020-03" db="EMBL/GenBank/DDBJ databases">
        <title>A novel species.</title>
        <authorList>
            <person name="Gao J."/>
        </authorList>
    </citation>
    <scope>NUCLEOTIDE SEQUENCE [LARGE SCALE GENOMIC DNA]</scope>
    <source>
        <strain evidence="3 4">QMT-12</strain>
    </source>
</reference>
<feature type="region of interest" description="Disordered" evidence="1">
    <location>
        <begin position="117"/>
        <end position="142"/>
    </location>
</feature>
<proteinExistence type="predicted"/>
<dbReference type="KEGG" id="slia:HA039_11270"/>
<protein>
    <recommendedName>
        <fullName evidence="5">Lipoprotein</fullName>
    </recommendedName>
</protein>
<name>A0A6G9H8Q4_9ACTN</name>
<evidence type="ECO:0000313" key="3">
    <source>
        <dbReference type="EMBL" id="QIQ06834.1"/>
    </source>
</evidence>
<dbReference type="Proteomes" id="UP000501179">
    <property type="component" value="Chromosome"/>
</dbReference>
<evidence type="ECO:0008006" key="5">
    <source>
        <dbReference type="Google" id="ProtNLM"/>
    </source>
</evidence>
<keyword evidence="4" id="KW-1185">Reference proteome</keyword>
<gene>
    <name evidence="3" type="ORF">HA039_11270</name>
</gene>
<feature type="chain" id="PRO_5038578912" description="Lipoprotein" evidence="2">
    <location>
        <begin position="25"/>
        <end position="260"/>
    </location>
</feature>
<dbReference type="PROSITE" id="PS51257">
    <property type="entry name" value="PROKAR_LIPOPROTEIN"/>
    <property type="match status" value="1"/>
</dbReference>
<feature type="signal peptide" evidence="2">
    <location>
        <begin position="1"/>
        <end position="24"/>
    </location>
</feature>
<evidence type="ECO:0000313" key="4">
    <source>
        <dbReference type="Proteomes" id="UP000501179"/>
    </source>
</evidence>
<dbReference type="AlphaFoldDB" id="A0A6G9H8Q4"/>
<accession>A0A6G9H8Q4</accession>
<feature type="region of interest" description="Disordered" evidence="1">
    <location>
        <begin position="238"/>
        <end position="260"/>
    </location>
</feature>
<evidence type="ECO:0000256" key="2">
    <source>
        <dbReference type="SAM" id="SignalP"/>
    </source>
</evidence>
<keyword evidence="2" id="KW-0732">Signal</keyword>